<evidence type="ECO:0000256" key="2">
    <source>
        <dbReference type="ARBA" id="ARBA00023125"/>
    </source>
</evidence>
<organism evidence="5 6">
    <name type="scientific">Alicyclobacillus mengziensis</name>
    <dbReference type="NCBI Taxonomy" id="2931921"/>
    <lineage>
        <taxon>Bacteria</taxon>
        <taxon>Bacillati</taxon>
        <taxon>Bacillota</taxon>
        <taxon>Bacilli</taxon>
        <taxon>Bacillales</taxon>
        <taxon>Alicyclobacillaceae</taxon>
        <taxon>Alicyclobacillus</taxon>
    </lineage>
</organism>
<reference evidence="5 6" key="1">
    <citation type="submission" date="2021-02" db="EMBL/GenBank/DDBJ databases">
        <title>Alicyclobacillus curvatus sp. nov. and Alicyclobacillus mengziensis sp. nov., two acidophilic bacteria isolated from acid mine drainage.</title>
        <authorList>
            <person name="Huang Y."/>
        </authorList>
    </citation>
    <scope>NUCLEOTIDE SEQUENCE [LARGE SCALE GENOMIC DNA]</scope>
    <source>
        <strain evidence="5 6">S30H14</strain>
    </source>
</reference>
<evidence type="ECO:0000259" key="4">
    <source>
        <dbReference type="PROSITE" id="PS50943"/>
    </source>
</evidence>
<sequence>MLIGRQIRRIRLSRGLTQEQLVQGIYERSYLSLIEREKIVPSQEALTLLATRLGVDISELILVDENNLRIAKELFWNGVMMQDASMLQRAWIIFSKCDVPDEMLKSVQEWARISSDGEVLQALRVTIKMAELESIDPHKVYELRVLFGNCYFNLERYQEAVWTYKDILNDYPPLYIIPRIEINLGSALMELEEYPEAIEVFSSGLKHCKTNQRKWRAYLGLGRCYRYLNFVDLAMECFRIVEQESSCVNPILHMVAKHANAVLMLDCFQTRAALTLLHEVWDFYKANDMKQHEAELIEEFVRLHVYESRYEDALRWCDYASGLLPDSNTRLGGRFLIWKSRIYRSMGENENAENAIYAARIVLKEHYAKALKYIDLSKNKLEKGLLSHSQKNHMFLSNELSTRISPEQ</sequence>
<proteinExistence type="predicted"/>
<dbReference type="PANTHER" id="PTHR46797">
    <property type="entry name" value="HTH-TYPE TRANSCRIPTIONAL REGULATOR"/>
    <property type="match status" value="1"/>
</dbReference>
<dbReference type="Proteomes" id="UP000663505">
    <property type="component" value="Chromosome"/>
</dbReference>
<dbReference type="KEGG" id="afx:JZ786_07270"/>
<keyword evidence="3" id="KW-0804">Transcription</keyword>
<evidence type="ECO:0000256" key="3">
    <source>
        <dbReference type="ARBA" id="ARBA00023163"/>
    </source>
</evidence>
<dbReference type="Gene3D" id="1.10.260.40">
    <property type="entry name" value="lambda repressor-like DNA-binding domains"/>
    <property type="match status" value="1"/>
</dbReference>
<dbReference type="AlphaFoldDB" id="A0A9X7Z7S6"/>
<dbReference type="Pfam" id="PF01381">
    <property type="entry name" value="HTH_3"/>
    <property type="match status" value="1"/>
</dbReference>
<protein>
    <submittedName>
        <fullName evidence="5">Helix-turn-helix transcriptional regulator</fullName>
    </submittedName>
</protein>
<dbReference type="PROSITE" id="PS50943">
    <property type="entry name" value="HTH_CROC1"/>
    <property type="match status" value="1"/>
</dbReference>
<dbReference type="InterPro" id="IPR019734">
    <property type="entry name" value="TPR_rpt"/>
</dbReference>
<keyword evidence="1" id="KW-0805">Transcription regulation</keyword>
<dbReference type="Gene3D" id="1.25.40.10">
    <property type="entry name" value="Tetratricopeptide repeat domain"/>
    <property type="match status" value="1"/>
</dbReference>
<dbReference type="SMART" id="SM00028">
    <property type="entry name" value="TPR"/>
    <property type="match status" value="3"/>
</dbReference>
<keyword evidence="2" id="KW-0238">DNA-binding</keyword>
<keyword evidence="6" id="KW-1185">Reference proteome</keyword>
<feature type="domain" description="HTH cro/C1-type" evidence="4">
    <location>
        <begin position="7"/>
        <end position="60"/>
    </location>
</feature>
<dbReference type="SMART" id="SM00530">
    <property type="entry name" value="HTH_XRE"/>
    <property type="match status" value="1"/>
</dbReference>
<dbReference type="CDD" id="cd00093">
    <property type="entry name" value="HTH_XRE"/>
    <property type="match status" value="1"/>
</dbReference>
<dbReference type="EMBL" id="CP071182">
    <property type="protein sequence ID" value="QSO48752.1"/>
    <property type="molecule type" value="Genomic_DNA"/>
</dbReference>
<dbReference type="GO" id="GO:0003677">
    <property type="term" value="F:DNA binding"/>
    <property type="evidence" value="ECO:0007669"/>
    <property type="project" value="UniProtKB-KW"/>
</dbReference>
<dbReference type="InterPro" id="IPR011990">
    <property type="entry name" value="TPR-like_helical_dom_sf"/>
</dbReference>
<dbReference type="SUPFAM" id="SSF48452">
    <property type="entry name" value="TPR-like"/>
    <property type="match status" value="1"/>
</dbReference>
<gene>
    <name evidence="5" type="ORF">JZ786_07270</name>
</gene>
<evidence type="ECO:0000313" key="5">
    <source>
        <dbReference type="EMBL" id="QSO48752.1"/>
    </source>
</evidence>
<evidence type="ECO:0000313" key="6">
    <source>
        <dbReference type="Proteomes" id="UP000663505"/>
    </source>
</evidence>
<dbReference type="InterPro" id="IPR001387">
    <property type="entry name" value="Cro/C1-type_HTH"/>
</dbReference>
<dbReference type="GO" id="GO:0005829">
    <property type="term" value="C:cytosol"/>
    <property type="evidence" value="ECO:0007669"/>
    <property type="project" value="TreeGrafter"/>
</dbReference>
<name>A0A9X7Z7S6_9BACL</name>
<dbReference type="InterPro" id="IPR010982">
    <property type="entry name" value="Lambda_DNA-bd_dom_sf"/>
</dbReference>
<dbReference type="PANTHER" id="PTHR46797:SF23">
    <property type="entry name" value="HTH-TYPE TRANSCRIPTIONAL REGULATOR SUTR"/>
    <property type="match status" value="1"/>
</dbReference>
<dbReference type="SUPFAM" id="SSF47413">
    <property type="entry name" value="lambda repressor-like DNA-binding domains"/>
    <property type="match status" value="1"/>
</dbReference>
<dbReference type="RefSeq" id="WP_206658069.1">
    <property type="nucleotide sequence ID" value="NZ_CP071182.1"/>
</dbReference>
<dbReference type="GO" id="GO:0003700">
    <property type="term" value="F:DNA-binding transcription factor activity"/>
    <property type="evidence" value="ECO:0007669"/>
    <property type="project" value="TreeGrafter"/>
</dbReference>
<dbReference type="InterPro" id="IPR050807">
    <property type="entry name" value="TransReg_Diox_bact_type"/>
</dbReference>
<accession>A0A9X7Z7S6</accession>
<evidence type="ECO:0000256" key="1">
    <source>
        <dbReference type="ARBA" id="ARBA00023015"/>
    </source>
</evidence>